<dbReference type="Proteomes" id="UP000623129">
    <property type="component" value="Unassembled WGS sequence"/>
</dbReference>
<evidence type="ECO:0000256" key="10">
    <source>
        <dbReference type="SAM" id="MobiDB-lite"/>
    </source>
</evidence>
<dbReference type="InterPro" id="IPR056794">
    <property type="entry name" value="PATL1-6_C_GOLD"/>
</dbReference>
<evidence type="ECO:0000259" key="11">
    <source>
        <dbReference type="PROSITE" id="PS50191"/>
    </source>
</evidence>
<dbReference type="InterPro" id="IPR001251">
    <property type="entry name" value="CRAL-TRIO_dom"/>
</dbReference>
<dbReference type="Gene3D" id="3.40.525.10">
    <property type="entry name" value="CRAL-TRIO lipid binding domain"/>
    <property type="match status" value="1"/>
</dbReference>
<dbReference type="PANTHER" id="PTHR45932">
    <property type="entry name" value="PATELLIN-1"/>
    <property type="match status" value="1"/>
</dbReference>
<dbReference type="PANTHER" id="PTHR45932:SF17">
    <property type="entry name" value="CELLULAR RETINALDEHYDE-BINDING_TRIPLE FUNCTION DOMAIN-CONTAINING PROTEIN"/>
    <property type="match status" value="1"/>
</dbReference>
<evidence type="ECO:0000256" key="4">
    <source>
        <dbReference type="ARBA" id="ARBA00022448"/>
    </source>
</evidence>
<feature type="compositionally biased region" description="Low complexity" evidence="10">
    <location>
        <begin position="1"/>
        <end position="12"/>
    </location>
</feature>
<feature type="domain" description="CRAL-TRIO" evidence="11">
    <location>
        <begin position="297"/>
        <end position="471"/>
    </location>
</feature>
<keyword evidence="8" id="KW-0472">Membrane</keyword>
<evidence type="ECO:0000256" key="3">
    <source>
        <dbReference type="ARBA" id="ARBA00007155"/>
    </source>
</evidence>
<organism evidence="13 14">
    <name type="scientific">Carex littledalei</name>
    <dbReference type="NCBI Taxonomy" id="544730"/>
    <lineage>
        <taxon>Eukaryota</taxon>
        <taxon>Viridiplantae</taxon>
        <taxon>Streptophyta</taxon>
        <taxon>Embryophyta</taxon>
        <taxon>Tracheophyta</taxon>
        <taxon>Spermatophyta</taxon>
        <taxon>Magnoliopsida</taxon>
        <taxon>Liliopsida</taxon>
        <taxon>Poales</taxon>
        <taxon>Cyperaceae</taxon>
        <taxon>Cyperoideae</taxon>
        <taxon>Cariceae</taxon>
        <taxon>Carex</taxon>
        <taxon>Carex subgen. Euthyceras</taxon>
    </lineage>
</organism>
<keyword evidence="14" id="KW-1185">Reference proteome</keyword>
<sequence>MAQETAPPTSADPTPPPTDVVIVPESDSTPQPPDEKPALTLTETPASDEKKTEPEKETKPEPETEMPQSVSFKEESNLVSDLSDPEKKALEEFKQLIQSAIKNREFDLPPPSATTTVVEQEKPKPEETKAEEPKAEESKTEEPKAEESKTEEVKIEETKEEEPKKEEIKTEESVIEEPKAEEKEVVIEEDGAKTVEAIEETVVPVSGTTTGTTPEETEVVAKEEAAPAAQDQPVEAAAAVQEEVRIWGVPLVGDECTDTVLLKFLRAREFKVKDAMTMLKNAVLWRKQFGIESLLEEDLDLQEMNRVVFTCGTDRENHPVCYNVYGEFQNKDLYEKAFGDEEKRQRFLKWRIQYLEKGIMNQLDFKPSGVCSMVQVTDLKNSPSLGKHRQVTKQALTLFQDNYPEFIAKKVFINVPWWYLAVNQMMSPFLTQRTKSKFVFAGPSKSAETLFKHVAPEQVPVQFGGLYREDESDFTVSDAVTEVTIKPSSKHTIDLPLSENSMLVWELRVLGAEVSYGAEFVPEAEGGYTVIVQKTRKLTLADEPIMKASYKTGETGKVVLTIDNTASKKKKLLYRTKTKCSTEE</sequence>
<keyword evidence="9" id="KW-0131">Cell cycle</keyword>
<dbReference type="InterPro" id="IPR009038">
    <property type="entry name" value="GOLD_dom"/>
</dbReference>
<keyword evidence="6" id="KW-0132">Cell division</keyword>
<evidence type="ECO:0000256" key="6">
    <source>
        <dbReference type="ARBA" id="ARBA00022618"/>
    </source>
</evidence>
<evidence type="ECO:0000256" key="1">
    <source>
        <dbReference type="ARBA" id="ARBA00004370"/>
    </source>
</evidence>
<evidence type="ECO:0000256" key="2">
    <source>
        <dbReference type="ARBA" id="ARBA00004496"/>
    </source>
</evidence>
<comment type="similarity">
    <text evidence="3">Belongs to the patellin family.</text>
</comment>
<dbReference type="InterPro" id="IPR036598">
    <property type="entry name" value="GOLD_dom_sf"/>
</dbReference>
<dbReference type="OrthoDB" id="75724at2759"/>
<feature type="region of interest" description="Disordered" evidence="10">
    <location>
        <begin position="1"/>
        <end position="86"/>
    </location>
</feature>
<dbReference type="Gene3D" id="1.10.8.20">
    <property type="entry name" value="N-terminal domain of phosphatidylinositol transfer protein sec14p"/>
    <property type="match status" value="1"/>
</dbReference>
<dbReference type="InterPro" id="IPR036865">
    <property type="entry name" value="CRAL-TRIO_dom_sf"/>
</dbReference>
<dbReference type="SUPFAM" id="SSF101576">
    <property type="entry name" value="Supernatant protein factor (SPF), C-terminal domain"/>
    <property type="match status" value="1"/>
</dbReference>
<dbReference type="Pfam" id="PF25099">
    <property type="entry name" value="GOLD_PATL1_C"/>
    <property type="match status" value="1"/>
</dbReference>
<dbReference type="Pfam" id="PF00650">
    <property type="entry name" value="CRAL_TRIO"/>
    <property type="match status" value="1"/>
</dbReference>
<dbReference type="SMART" id="SM00516">
    <property type="entry name" value="SEC14"/>
    <property type="match status" value="1"/>
</dbReference>
<dbReference type="Pfam" id="PF03765">
    <property type="entry name" value="CRAL_TRIO_N"/>
    <property type="match status" value="1"/>
</dbReference>
<comment type="subcellular location">
    <subcellularLocation>
        <location evidence="2">Cytoplasm</location>
    </subcellularLocation>
    <subcellularLocation>
        <location evidence="1">Membrane</location>
    </subcellularLocation>
</comment>
<evidence type="ECO:0000256" key="7">
    <source>
        <dbReference type="ARBA" id="ARBA00023121"/>
    </source>
</evidence>
<dbReference type="GO" id="GO:0016020">
    <property type="term" value="C:membrane"/>
    <property type="evidence" value="ECO:0007669"/>
    <property type="project" value="UniProtKB-SubCell"/>
</dbReference>
<dbReference type="EMBL" id="SWLB01000012">
    <property type="protein sequence ID" value="KAF3331947.1"/>
    <property type="molecule type" value="Genomic_DNA"/>
</dbReference>
<evidence type="ECO:0000313" key="14">
    <source>
        <dbReference type="Proteomes" id="UP000623129"/>
    </source>
</evidence>
<evidence type="ECO:0000256" key="5">
    <source>
        <dbReference type="ARBA" id="ARBA00022490"/>
    </source>
</evidence>
<gene>
    <name evidence="13" type="ORF">FCM35_KLT03353</name>
</gene>
<dbReference type="PROSITE" id="PS50191">
    <property type="entry name" value="CRAL_TRIO"/>
    <property type="match status" value="1"/>
</dbReference>
<evidence type="ECO:0000259" key="12">
    <source>
        <dbReference type="PROSITE" id="PS50866"/>
    </source>
</evidence>
<feature type="compositionally biased region" description="Basic and acidic residues" evidence="10">
    <location>
        <begin position="119"/>
        <end position="186"/>
    </location>
</feature>
<dbReference type="GO" id="GO:0005737">
    <property type="term" value="C:cytoplasm"/>
    <property type="evidence" value="ECO:0007669"/>
    <property type="project" value="UniProtKB-SubCell"/>
</dbReference>
<protein>
    <submittedName>
        <fullName evidence="13">Patellin-3-like protein</fullName>
    </submittedName>
</protein>
<dbReference type="GO" id="GO:0051301">
    <property type="term" value="P:cell division"/>
    <property type="evidence" value="ECO:0007669"/>
    <property type="project" value="UniProtKB-KW"/>
</dbReference>
<proteinExistence type="inferred from homology"/>
<feature type="compositionally biased region" description="Basic and acidic residues" evidence="10">
    <location>
        <begin position="47"/>
        <end position="62"/>
    </location>
</feature>
<comment type="caution">
    <text evidence="13">The sequence shown here is derived from an EMBL/GenBank/DDBJ whole genome shotgun (WGS) entry which is preliminary data.</text>
</comment>
<name>A0A833VB72_9POAL</name>
<feature type="region of interest" description="Disordered" evidence="10">
    <location>
        <begin position="102"/>
        <end position="186"/>
    </location>
</feature>
<dbReference type="InterPro" id="IPR011074">
    <property type="entry name" value="CRAL/TRIO_N_dom"/>
</dbReference>
<dbReference type="InterPro" id="IPR044834">
    <property type="entry name" value="PATL"/>
</dbReference>
<dbReference type="Gene3D" id="2.60.120.680">
    <property type="entry name" value="GOLD domain"/>
    <property type="match status" value="1"/>
</dbReference>
<dbReference type="GO" id="GO:0008289">
    <property type="term" value="F:lipid binding"/>
    <property type="evidence" value="ECO:0007669"/>
    <property type="project" value="UniProtKB-KW"/>
</dbReference>
<dbReference type="PROSITE" id="PS50866">
    <property type="entry name" value="GOLD"/>
    <property type="match status" value="1"/>
</dbReference>
<dbReference type="SUPFAM" id="SSF52087">
    <property type="entry name" value="CRAL/TRIO domain"/>
    <property type="match status" value="1"/>
</dbReference>
<evidence type="ECO:0000256" key="8">
    <source>
        <dbReference type="ARBA" id="ARBA00023136"/>
    </source>
</evidence>
<keyword evidence="4" id="KW-0813">Transport</keyword>
<accession>A0A833VB72</accession>
<dbReference type="CDD" id="cd00170">
    <property type="entry name" value="SEC14"/>
    <property type="match status" value="1"/>
</dbReference>
<dbReference type="SUPFAM" id="SSF46938">
    <property type="entry name" value="CRAL/TRIO N-terminal domain"/>
    <property type="match status" value="1"/>
</dbReference>
<reference evidence="13" key="1">
    <citation type="submission" date="2020-01" db="EMBL/GenBank/DDBJ databases">
        <title>Genome sequence of Kobresia littledalei, the first chromosome-level genome in the family Cyperaceae.</title>
        <authorList>
            <person name="Qu G."/>
        </authorList>
    </citation>
    <scope>NUCLEOTIDE SEQUENCE</scope>
    <source>
        <strain evidence="13">C.B.Clarke</strain>
        <tissue evidence="13">Leaf</tissue>
    </source>
</reference>
<dbReference type="AlphaFoldDB" id="A0A833VB72"/>
<dbReference type="InterPro" id="IPR036273">
    <property type="entry name" value="CRAL/TRIO_N_dom_sf"/>
</dbReference>
<evidence type="ECO:0000256" key="9">
    <source>
        <dbReference type="ARBA" id="ARBA00023306"/>
    </source>
</evidence>
<evidence type="ECO:0000313" key="13">
    <source>
        <dbReference type="EMBL" id="KAF3331947.1"/>
    </source>
</evidence>
<keyword evidence="7" id="KW-0446">Lipid-binding</keyword>
<dbReference type="SMART" id="SM01100">
    <property type="entry name" value="CRAL_TRIO_N"/>
    <property type="match status" value="1"/>
</dbReference>
<feature type="domain" description="GOLD" evidence="12">
    <location>
        <begin position="447"/>
        <end position="578"/>
    </location>
</feature>
<keyword evidence="5" id="KW-0963">Cytoplasm</keyword>